<evidence type="ECO:0000313" key="2">
    <source>
        <dbReference type="EMBL" id="AJQ94159.1"/>
    </source>
</evidence>
<organism evidence="2 3">
    <name type="scientific">Gynuella sunshinyii YC6258</name>
    <dbReference type="NCBI Taxonomy" id="1445510"/>
    <lineage>
        <taxon>Bacteria</taxon>
        <taxon>Pseudomonadati</taxon>
        <taxon>Pseudomonadota</taxon>
        <taxon>Gammaproteobacteria</taxon>
        <taxon>Oceanospirillales</taxon>
        <taxon>Saccharospirillaceae</taxon>
        <taxon>Gynuella</taxon>
    </lineage>
</organism>
<reference evidence="2 3" key="1">
    <citation type="submission" date="2014-01" db="EMBL/GenBank/DDBJ databases">
        <title>Full genme sequencing of cellulolytic bacterium Gynuella sunshinyii YC6258T gen. nov., sp. nov.</title>
        <authorList>
            <person name="Khan H."/>
            <person name="Chung E.J."/>
            <person name="Chung Y.R."/>
        </authorList>
    </citation>
    <scope>NUCLEOTIDE SEQUENCE [LARGE SCALE GENOMIC DNA]</scope>
    <source>
        <strain evidence="2 3">YC6258</strain>
    </source>
</reference>
<evidence type="ECO:0000313" key="3">
    <source>
        <dbReference type="Proteomes" id="UP000032266"/>
    </source>
</evidence>
<keyword evidence="3" id="KW-1185">Reference proteome</keyword>
<dbReference type="EMBL" id="CP007142">
    <property type="protein sequence ID" value="AJQ94159.1"/>
    <property type="molecule type" value="Genomic_DNA"/>
</dbReference>
<dbReference type="KEGG" id="gsn:YC6258_02121"/>
<gene>
    <name evidence="2" type="ORF">YC6258_02121</name>
</gene>
<feature type="region of interest" description="Disordered" evidence="1">
    <location>
        <begin position="25"/>
        <end position="51"/>
    </location>
</feature>
<protein>
    <submittedName>
        <fullName evidence="2">Uncharacterized protein</fullName>
    </submittedName>
</protein>
<sequence length="51" mass="5643">MPHPVTTAKPKKDKCPAPWQQRLEMDQQDDMKLSTLAGETLPVGPSLKNSP</sequence>
<dbReference type="AlphaFoldDB" id="A0A0C5VUT9"/>
<name>A0A0C5VUT9_9GAMM</name>
<evidence type="ECO:0000256" key="1">
    <source>
        <dbReference type="SAM" id="MobiDB-lite"/>
    </source>
</evidence>
<dbReference type="Proteomes" id="UP000032266">
    <property type="component" value="Chromosome"/>
</dbReference>
<accession>A0A0C5VUT9</accession>
<dbReference type="HOGENOM" id="CLU_3099386_0_0_6"/>
<proteinExistence type="predicted"/>